<dbReference type="InterPro" id="IPR008963">
    <property type="entry name" value="Purple_acid_Pase-like_N"/>
</dbReference>
<dbReference type="OrthoDB" id="1932377at2759"/>
<dbReference type="GO" id="GO:0046872">
    <property type="term" value="F:metal ion binding"/>
    <property type="evidence" value="ECO:0007669"/>
    <property type="project" value="InterPro"/>
</dbReference>
<dbReference type="PANTHER" id="PTHR22953:SF86">
    <property type="entry name" value="PURPLE ACID PHOSPHATASE 10"/>
    <property type="match status" value="1"/>
</dbReference>
<evidence type="ECO:0000256" key="1">
    <source>
        <dbReference type="ARBA" id="ARBA00022729"/>
    </source>
</evidence>
<evidence type="ECO:0000256" key="2">
    <source>
        <dbReference type="SAM" id="SignalP"/>
    </source>
</evidence>
<dbReference type="InterPro" id="IPR039331">
    <property type="entry name" value="PAPs-like"/>
</dbReference>
<evidence type="ECO:0008006" key="5">
    <source>
        <dbReference type="Google" id="ProtNLM"/>
    </source>
</evidence>
<protein>
    <recommendedName>
        <fullName evidence="5">Purple acid phosphatase N-terminal domain-containing protein</fullName>
    </recommendedName>
</protein>
<feature type="signal peptide" evidence="2">
    <location>
        <begin position="1"/>
        <end position="18"/>
    </location>
</feature>
<evidence type="ECO:0000313" key="3">
    <source>
        <dbReference type="EMBL" id="KAF6148293.1"/>
    </source>
</evidence>
<keyword evidence="4" id="KW-1185">Reference proteome</keyword>
<dbReference type="Gene3D" id="2.60.40.380">
    <property type="entry name" value="Purple acid phosphatase-like, N-terminal"/>
    <property type="match status" value="1"/>
</dbReference>
<dbReference type="Proteomes" id="UP000541444">
    <property type="component" value="Unassembled WGS sequence"/>
</dbReference>
<gene>
    <name evidence="3" type="ORF">GIB67_012068</name>
</gene>
<proteinExistence type="predicted"/>
<name>A0A7J7M099_9MAGN</name>
<dbReference type="GO" id="GO:0003993">
    <property type="term" value="F:acid phosphatase activity"/>
    <property type="evidence" value="ECO:0007669"/>
    <property type="project" value="InterPro"/>
</dbReference>
<evidence type="ECO:0000313" key="4">
    <source>
        <dbReference type="Proteomes" id="UP000541444"/>
    </source>
</evidence>
<dbReference type="SUPFAM" id="SSF49363">
    <property type="entry name" value="Purple acid phosphatase, N-terminal domain"/>
    <property type="match status" value="1"/>
</dbReference>
<dbReference type="AlphaFoldDB" id="A0A7J7M099"/>
<feature type="chain" id="PRO_5029698913" description="Purple acid phosphatase N-terminal domain-containing protein" evidence="2">
    <location>
        <begin position="19"/>
        <end position="88"/>
    </location>
</feature>
<comment type="caution">
    <text evidence="3">The sequence shown here is derived from an EMBL/GenBank/DDBJ whole genome shotgun (WGS) entry which is preliminary data.</text>
</comment>
<organism evidence="3 4">
    <name type="scientific">Kingdonia uniflora</name>
    <dbReference type="NCBI Taxonomy" id="39325"/>
    <lineage>
        <taxon>Eukaryota</taxon>
        <taxon>Viridiplantae</taxon>
        <taxon>Streptophyta</taxon>
        <taxon>Embryophyta</taxon>
        <taxon>Tracheophyta</taxon>
        <taxon>Spermatophyta</taxon>
        <taxon>Magnoliopsida</taxon>
        <taxon>Ranunculales</taxon>
        <taxon>Circaeasteraceae</taxon>
        <taxon>Kingdonia</taxon>
    </lineage>
</organism>
<sequence length="88" mass="9653">MGVFSFFVLLCLILCASSMLVCNGGITSSFVRKIEPSIDMPFDSDVFRVPPGYNAPQQIHITQGYQVGRAMIISWVTVDESGSNTVVY</sequence>
<dbReference type="EMBL" id="JACGCM010001854">
    <property type="protein sequence ID" value="KAF6148293.1"/>
    <property type="molecule type" value="Genomic_DNA"/>
</dbReference>
<reference evidence="3 4" key="1">
    <citation type="journal article" date="2020" name="IScience">
        <title>Genome Sequencing of the Endangered Kingdonia uniflora (Circaeasteraceae, Ranunculales) Reveals Potential Mechanisms of Evolutionary Specialization.</title>
        <authorList>
            <person name="Sun Y."/>
            <person name="Deng T."/>
            <person name="Zhang A."/>
            <person name="Moore M.J."/>
            <person name="Landis J.B."/>
            <person name="Lin N."/>
            <person name="Zhang H."/>
            <person name="Zhang X."/>
            <person name="Huang J."/>
            <person name="Zhang X."/>
            <person name="Sun H."/>
            <person name="Wang H."/>
        </authorList>
    </citation>
    <scope>NUCLEOTIDE SEQUENCE [LARGE SCALE GENOMIC DNA]</scope>
    <source>
        <strain evidence="3">TB1705</strain>
        <tissue evidence="3">Leaf</tissue>
    </source>
</reference>
<accession>A0A7J7M099</accession>
<dbReference type="PANTHER" id="PTHR22953">
    <property type="entry name" value="ACID PHOSPHATASE RELATED"/>
    <property type="match status" value="1"/>
</dbReference>
<keyword evidence="1 2" id="KW-0732">Signal</keyword>